<dbReference type="OrthoDB" id="292843at2"/>
<gene>
    <name evidence="1" type="ORF">FHX73_111148</name>
</gene>
<reference evidence="1 2" key="1">
    <citation type="submission" date="2019-06" db="EMBL/GenBank/DDBJ databases">
        <title>Sequencing the genomes of 1000 actinobacteria strains.</title>
        <authorList>
            <person name="Klenk H.-P."/>
        </authorList>
    </citation>
    <scope>NUCLEOTIDE SEQUENCE [LARGE SCALE GENOMIC DNA]</scope>
    <source>
        <strain evidence="1 2">DSM 44826</strain>
    </source>
</reference>
<dbReference type="RefSeq" id="WP_145903804.1">
    <property type="nucleotide sequence ID" value="NZ_BAAAMZ010000008.1"/>
</dbReference>
<dbReference type="SUPFAM" id="SSF48371">
    <property type="entry name" value="ARM repeat"/>
    <property type="match status" value="1"/>
</dbReference>
<dbReference type="InterPro" id="IPR011989">
    <property type="entry name" value="ARM-like"/>
</dbReference>
<dbReference type="Proteomes" id="UP000317940">
    <property type="component" value="Unassembled WGS sequence"/>
</dbReference>
<proteinExistence type="predicted"/>
<protein>
    <recommendedName>
        <fullName evidence="3">HEAT repeat protein</fullName>
    </recommendedName>
</protein>
<name>A0A561UDF8_9ACTN</name>
<dbReference type="AlphaFoldDB" id="A0A561UDF8"/>
<dbReference type="InterPro" id="IPR016024">
    <property type="entry name" value="ARM-type_fold"/>
</dbReference>
<keyword evidence="2" id="KW-1185">Reference proteome</keyword>
<dbReference type="InterPro" id="IPR021133">
    <property type="entry name" value="HEAT_type_2"/>
</dbReference>
<evidence type="ECO:0000313" key="1">
    <source>
        <dbReference type="EMBL" id="TWF97368.1"/>
    </source>
</evidence>
<dbReference type="Gene3D" id="1.25.10.10">
    <property type="entry name" value="Leucine-rich Repeat Variant"/>
    <property type="match status" value="1"/>
</dbReference>
<comment type="caution">
    <text evidence="1">The sequence shown here is derived from an EMBL/GenBank/DDBJ whole genome shotgun (WGS) entry which is preliminary data.</text>
</comment>
<organism evidence="1 2">
    <name type="scientific">Kitasatospora viridis</name>
    <dbReference type="NCBI Taxonomy" id="281105"/>
    <lineage>
        <taxon>Bacteria</taxon>
        <taxon>Bacillati</taxon>
        <taxon>Actinomycetota</taxon>
        <taxon>Actinomycetes</taxon>
        <taxon>Kitasatosporales</taxon>
        <taxon>Streptomycetaceae</taxon>
        <taxon>Kitasatospora</taxon>
    </lineage>
</organism>
<sequence length="621" mass="66311">MRSPAELDHVQWHELTHAYGSAEDVPEQVRALYEPDEELVEEAIYALYGNIHHQGSVYQASAPAVPFLAHAAMHVPGRRADLLMLLATLAEHEPQEVDSPHWAGSSVAAICVELVGVLPDLLPCLTDAEREVRQAALRVVAAVAGLLLDELRERVVARVEELYDGDPVAAVRADALMALDRFGRAVAGLDSPLPEVRLAVALLAAERAEPPYPAELVAVLAADGAEPDPGDEALQWNGSSQEERLTRLLARDPDAGLTVAAGWIAAGDLGSRGSWLARTIADTWRDREAEVLRLLLAAVRQEQDVKELYGPLRAVSHWVDLVAHPAPELRDALHDYAYSPDEDVAEVALLALIRSRDPRAVELVLRRPNGRLLAAAAHQFPGAAEQLIPEIRRLLAAGATGNAGIALVRALAPLGAAARQAQPELVDCLRTSRAAIVAARQLGVNGVAAAEVVEVLREATGSTDDSVRAAAATAHYRLTGEAAVALGAFEELIAGGGQLHWFMAGLEPLGRAAEPLLPLIEPLLTADYEWTRLAAAQTHHWITGSPDRAVPVLAELVVPKPVGLEAMAALASTGRVPAELRPALEHFASSPVRLIADSPVSGEGHPDEELRTLARRLLDAC</sequence>
<evidence type="ECO:0008006" key="3">
    <source>
        <dbReference type="Google" id="ProtNLM"/>
    </source>
</evidence>
<accession>A0A561UDF8</accession>
<dbReference type="EMBL" id="VIWT01000001">
    <property type="protein sequence ID" value="TWF97368.1"/>
    <property type="molecule type" value="Genomic_DNA"/>
</dbReference>
<evidence type="ECO:0000313" key="2">
    <source>
        <dbReference type="Proteomes" id="UP000317940"/>
    </source>
</evidence>
<dbReference type="PROSITE" id="PS50077">
    <property type="entry name" value="HEAT_REPEAT"/>
    <property type="match status" value="1"/>
</dbReference>